<protein>
    <submittedName>
        <fullName evidence="1">Uncharacterized protein</fullName>
    </submittedName>
</protein>
<proteinExistence type="predicted"/>
<evidence type="ECO:0000313" key="2">
    <source>
        <dbReference type="Proteomes" id="UP000735302"/>
    </source>
</evidence>
<gene>
    <name evidence="1" type="ORF">PoB_000554600</name>
</gene>
<feature type="non-terminal residue" evidence="1">
    <location>
        <position position="69"/>
    </location>
</feature>
<sequence length="69" mass="7517">MPTVPRQANYRAYTELVQSSALTRAIHVGHNRVLQELASVISTAEGEIHPSSTSSILFTTEGGVKKWHG</sequence>
<organism evidence="1 2">
    <name type="scientific">Plakobranchus ocellatus</name>
    <dbReference type="NCBI Taxonomy" id="259542"/>
    <lineage>
        <taxon>Eukaryota</taxon>
        <taxon>Metazoa</taxon>
        <taxon>Spiralia</taxon>
        <taxon>Lophotrochozoa</taxon>
        <taxon>Mollusca</taxon>
        <taxon>Gastropoda</taxon>
        <taxon>Heterobranchia</taxon>
        <taxon>Euthyneura</taxon>
        <taxon>Panpulmonata</taxon>
        <taxon>Sacoglossa</taxon>
        <taxon>Placobranchoidea</taxon>
        <taxon>Plakobranchidae</taxon>
        <taxon>Plakobranchus</taxon>
    </lineage>
</organism>
<accession>A0AAV3XVL7</accession>
<dbReference type="AlphaFoldDB" id="A0AAV3XVL7"/>
<reference evidence="1 2" key="1">
    <citation type="journal article" date="2021" name="Elife">
        <title>Chloroplast acquisition without the gene transfer in kleptoplastic sea slugs, Plakobranchus ocellatus.</title>
        <authorList>
            <person name="Maeda T."/>
            <person name="Takahashi S."/>
            <person name="Yoshida T."/>
            <person name="Shimamura S."/>
            <person name="Takaki Y."/>
            <person name="Nagai Y."/>
            <person name="Toyoda A."/>
            <person name="Suzuki Y."/>
            <person name="Arimoto A."/>
            <person name="Ishii H."/>
            <person name="Satoh N."/>
            <person name="Nishiyama T."/>
            <person name="Hasebe M."/>
            <person name="Maruyama T."/>
            <person name="Minagawa J."/>
            <person name="Obokata J."/>
            <person name="Shigenobu S."/>
        </authorList>
    </citation>
    <scope>NUCLEOTIDE SEQUENCE [LARGE SCALE GENOMIC DNA]</scope>
</reference>
<dbReference type="Proteomes" id="UP000735302">
    <property type="component" value="Unassembled WGS sequence"/>
</dbReference>
<dbReference type="EMBL" id="BLXT01000637">
    <property type="protein sequence ID" value="GFN79040.1"/>
    <property type="molecule type" value="Genomic_DNA"/>
</dbReference>
<name>A0AAV3XVL7_9GAST</name>
<evidence type="ECO:0000313" key="1">
    <source>
        <dbReference type="EMBL" id="GFN79040.1"/>
    </source>
</evidence>
<comment type="caution">
    <text evidence="1">The sequence shown here is derived from an EMBL/GenBank/DDBJ whole genome shotgun (WGS) entry which is preliminary data.</text>
</comment>
<keyword evidence="2" id="KW-1185">Reference proteome</keyword>